<gene>
    <name evidence="1" type="ORF">RLOC_00009084</name>
</gene>
<sequence length="40" mass="4223">MGHLFPSPVEGSDTAEYENLLGGAAGNIFEAEGLQQNTWA</sequence>
<comment type="caution">
    <text evidence="1">The sequence shown here is derived from an EMBL/GenBank/DDBJ whole genome shotgun (WGS) entry which is preliminary data.</text>
</comment>
<dbReference type="AlphaFoldDB" id="A0A218V1L8"/>
<protein>
    <submittedName>
        <fullName evidence="1">Uncharacterized protein</fullName>
    </submittedName>
</protein>
<evidence type="ECO:0000313" key="1">
    <source>
        <dbReference type="EMBL" id="OWK59925.1"/>
    </source>
</evidence>
<name>A0A218V1L8_9PASE</name>
<evidence type="ECO:0000313" key="2">
    <source>
        <dbReference type="Proteomes" id="UP000197619"/>
    </source>
</evidence>
<dbReference type="EMBL" id="MUZQ01000070">
    <property type="protein sequence ID" value="OWK59925.1"/>
    <property type="molecule type" value="Genomic_DNA"/>
</dbReference>
<organism evidence="1 2">
    <name type="scientific">Lonchura striata</name>
    <name type="common">white-rumped munia</name>
    <dbReference type="NCBI Taxonomy" id="40157"/>
    <lineage>
        <taxon>Eukaryota</taxon>
        <taxon>Metazoa</taxon>
        <taxon>Chordata</taxon>
        <taxon>Craniata</taxon>
        <taxon>Vertebrata</taxon>
        <taxon>Euteleostomi</taxon>
        <taxon>Archelosauria</taxon>
        <taxon>Archosauria</taxon>
        <taxon>Dinosauria</taxon>
        <taxon>Saurischia</taxon>
        <taxon>Theropoda</taxon>
        <taxon>Coelurosauria</taxon>
        <taxon>Aves</taxon>
        <taxon>Neognathae</taxon>
        <taxon>Neoaves</taxon>
        <taxon>Telluraves</taxon>
        <taxon>Australaves</taxon>
        <taxon>Passeriformes</taxon>
        <taxon>Passeroidea</taxon>
        <taxon>Estrildidae</taxon>
        <taxon>Estrildinae</taxon>
        <taxon>Lonchura</taxon>
    </lineage>
</organism>
<keyword evidence="2" id="KW-1185">Reference proteome</keyword>
<proteinExistence type="predicted"/>
<dbReference type="Proteomes" id="UP000197619">
    <property type="component" value="Unassembled WGS sequence"/>
</dbReference>
<accession>A0A218V1L8</accession>
<reference evidence="1 2" key="1">
    <citation type="submission" date="2017-05" db="EMBL/GenBank/DDBJ databases">
        <title>Genome of assembly of the Bengalese finch, Lonchura striata domestica.</title>
        <authorList>
            <person name="Colquitt B.M."/>
            <person name="Brainard M.S."/>
        </authorList>
    </citation>
    <scope>NUCLEOTIDE SEQUENCE [LARGE SCALE GENOMIC DNA]</scope>
    <source>
        <strain evidence="1">White83orange57</strain>
    </source>
</reference>